<name>A0A0B1ST47_OESDE</name>
<evidence type="ECO:0000313" key="3">
    <source>
        <dbReference type="Proteomes" id="UP000053660"/>
    </source>
</evidence>
<keyword evidence="1" id="KW-0732">Signal</keyword>
<proteinExistence type="predicted"/>
<accession>A0A0B1ST47</accession>
<feature type="chain" id="PRO_5002064965" evidence="1">
    <location>
        <begin position="18"/>
        <end position="67"/>
    </location>
</feature>
<dbReference type="AlphaFoldDB" id="A0A0B1ST47"/>
<feature type="signal peptide" evidence="1">
    <location>
        <begin position="1"/>
        <end position="17"/>
    </location>
</feature>
<evidence type="ECO:0000313" key="2">
    <source>
        <dbReference type="EMBL" id="KHJ86395.1"/>
    </source>
</evidence>
<organism evidence="2 3">
    <name type="scientific">Oesophagostomum dentatum</name>
    <name type="common">Nodular worm</name>
    <dbReference type="NCBI Taxonomy" id="61180"/>
    <lineage>
        <taxon>Eukaryota</taxon>
        <taxon>Metazoa</taxon>
        <taxon>Ecdysozoa</taxon>
        <taxon>Nematoda</taxon>
        <taxon>Chromadorea</taxon>
        <taxon>Rhabditida</taxon>
        <taxon>Rhabditina</taxon>
        <taxon>Rhabditomorpha</taxon>
        <taxon>Strongyloidea</taxon>
        <taxon>Strongylidae</taxon>
        <taxon>Oesophagostomum</taxon>
    </lineage>
</organism>
<dbReference type="Proteomes" id="UP000053660">
    <property type="component" value="Unassembled WGS sequence"/>
</dbReference>
<reference evidence="2 3" key="1">
    <citation type="submission" date="2014-03" db="EMBL/GenBank/DDBJ databases">
        <title>Draft genome of the hookworm Oesophagostomum dentatum.</title>
        <authorList>
            <person name="Mitreva M."/>
        </authorList>
    </citation>
    <scope>NUCLEOTIDE SEQUENCE [LARGE SCALE GENOMIC DNA]</scope>
    <source>
        <strain evidence="2 3">OD-Hann</strain>
    </source>
</reference>
<gene>
    <name evidence="2" type="ORF">OESDEN_13859</name>
</gene>
<dbReference type="EMBL" id="KN560558">
    <property type="protein sequence ID" value="KHJ86395.1"/>
    <property type="molecule type" value="Genomic_DNA"/>
</dbReference>
<sequence length="67" mass="7489">MRKFLLFFLIAAVSSSAVNYSDEFARNFMFPLSAAAYSDDPEHCLANRFANATEYANSSSFHEVALN</sequence>
<keyword evidence="3" id="KW-1185">Reference proteome</keyword>
<evidence type="ECO:0000256" key="1">
    <source>
        <dbReference type="SAM" id="SignalP"/>
    </source>
</evidence>
<protein>
    <submittedName>
        <fullName evidence="2">Uncharacterized protein</fullName>
    </submittedName>
</protein>